<dbReference type="RefSeq" id="WP_004801199.1">
    <property type="nucleotide sequence ID" value="NZ_KB446646.1"/>
</dbReference>
<sequence length="612" mass="70786">MKKLLIIISLSLIIVGCHKSDNNKWKAIHAGYLKGEDTLPSKDNNNGKKLTEKINISSHKDINLTIKNNTEHHLGYKFLYSKNKDMKDYQYAYLFMTSVTLPFTEYKQHLIKDYTKDYMKLTIEDLESGTYYYEIRYADNDASRKSTDYAFGKGSLTIAHNDSFKADKTYKISDTVTLLVDKNKHARLRGKGKVGAIDASKIKDIETVELENDGEKRKYAHLKSLTIEEGITSIIGFGFSTIEKLVMPDSLISWGRYANSVFGNIYLKRIIYGKNLKLLHMGSLCISKKIENLYIPKVEKVIPSRLPPNIKKFEFAGKFYDPSVTKYVMPITTNEKLEELIIDSPITSINDIPEEVEDDNNTKNHDYSRIKAIINRTSQTYETTNGKVTWKNNNMTYTKTILPGINKSETKKGKDLHITYHLNGGSIIGKQINSFKSGSKVTLPLAKKDGCLFVGWYQPNRQANHLKEPLRILEEETEDITLEAIWADIRVTSNKSLNVTVFNIPHSFFEYYQYIFYYSKNKNMKDAKILSFSLETNIIEEIKKYKSFTWKEKDRTSYYTKDKISAHVTNLSKGTYYYQVKINYDFMYEDDEHDQEEPITSYNILEGQFTIH</sequence>
<evidence type="ECO:0000313" key="1">
    <source>
        <dbReference type="EMBL" id="EMD17401.1"/>
    </source>
</evidence>
<dbReference type="AlphaFoldDB" id="M2Q593"/>
<protein>
    <recommendedName>
        <fullName evidence="3">Bacterial repeat domain-containing protein</fullName>
    </recommendedName>
</protein>
<name>M2Q593_9FIRM</name>
<dbReference type="BioCyc" id="ECAT999415-HMP:GTTI-197-MONOMER"/>
<reference evidence="1 2" key="1">
    <citation type="submission" date="2013-02" db="EMBL/GenBank/DDBJ databases">
        <title>The Genome Sequence of Lactobacillus catenaformis F0143.</title>
        <authorList>
            <consortium name="The Broad Institute Genome Sequencing Platform"/>
            <person name="Earl A."/>
            <person name="Ward D."/>
            <person name="Feldgarden M."/>
            <person name="Gevers D."/>
            <person name="Izard J."/>
            <person name="Blanton J.M."/>
            <person name="Mathney J."/>
            <person name="Dewhirst F.E."/>
            <person name="Young S.K."/>
            <person name="Zeng Q."/>
            <person name="Gargeya S."/>
            <person name="Fitzgerald M."/>
            <person name="Haas B."/>
            <person name="Abouelleil A."/>
            <person name="Alvarado L."/>
            <person name="Arachchi H.M."/>
            <person name="Berlin A."/>
            <person name="Chapman S.B."/>
            <person name="Gearin G."/>
            <person name="Goldberg J."/>
            <person name="Griggs A."/>
            <person name="Gujja S."/>
            <person name="Hansen M."/>
            <person name="Heiman D."/>
            <person name="Howarth C."/>
            <person name="Larimer J."/>
            <person name="Lui A."/>
            <person name="MacDonald P.J.P."/>
            <person name="McCowen C."/>
            <person name="Montmayeur A."/>
            <person name="Murphy C."/>
            <person name="Neiman D."/>
            <person name="Pearson M."/>
            <person name="Priest M."/>
            <person name="Roberts A."/>
            <person name="Saif S."/>
            <person name="Shea T."/>
            <person name="Sisk P."/>
            <person name="Stolte C."/>
            <person name="Sykes S."/>
            <person name="Wortman J."/>
            <person name="Nusbaum C."/>
            <person name="Birren B."/>
        </authorList>
    </citation>
    <scope>NUCLEOTIDE SEQUENCE [LARGE SCALE GENOMIC DNA]</scope>
    <source>
        <strain evidence="1 2">OT 569</strain>
    </source>
</reference>
<dbReference type="Proteomes" id="UP000011758">
    <property type="component" value="Unassembled WGS sequence"/>
</dbReference>
<dbReference type="PROSITE" id="PS51257">
    <property type="entry name" value="PROKAR_LIPOPROTEIN"/>
    <property type="match status" value="1"/>
</dbReference>
<proteinExistence type="predicted"/>
<organism evidence="1 2">
    <name type="scientific">Eggerthia catenaformis OT 569 = DSM 20559</name>
    <dbReference type="NCBI Taxonomy" id="999415"/>
    <lineage>
        <taxon>Bacteria</taxon>
        <taxon>Bacillati</taxon>
        <taxon>Bacillota</taxon>
        <taxon>Erysipelotrichia</taxon>
        <taxon>Erysipelotrichales</taxon>
        <taxon>Coprobacillaceae</taxon>
        <taxon>Eggerthia</taxon>
    </lineage>
</organism>
<keyword evidence="2" id="KW-1185">Reference proteome</keyword>
<dbReference type="EMBL" id="AGEJ01000005">
    <property type="protein sequence ID" value="EMD17401.1"/>
    <property type="molecule type" value="Genomic_DNA"/>
</dbReference>
<evidence type="ECO:0000313" key="2">
    <source>
        <dbReference type="Proteomes" id="UP000011758"/>
    </source>
</evidence>
<accession>M2Q593</accession>
<evidence type="ECO:0008006" key="3">
    <source>
        <dbReference type="Google" id="ProtNLM"/>
    </source>
</evidence>
<comment type="caution">
    <text evidence="1">The sequence shown here is derived from an EMBL/GenBank/DDBJ whole genome shotgun (WGS) entry which is preliminary data.</text>
</comment>
<gene>
    <name evidence="1" type="ORF">HMPREF9943_00188</name>
</gene>